<dbReference type="RefSeq" id="XP_024774911.1">
    <property type="nucleotide sequence ID" value="XM_024921513.1"/>
</dbReference>
<proteinExistence type="predicted"/>
<keyword evidence="6" id="KW-1185">Reference proteome</keyword>
<feature type="transmembrane region" description="Helical" evidence="3">
    <location>
        <begin position="329"/>
        <end position="354"/>
    </location>
</feature>
<feature type="region of interest" description="Disordered" evidence="2">
    <location>
        <begin position="398"/>
        <end position="464"/>
    </location>
</feature>
<feature type="transmembrane region" description="Helical" evidence="3">
    <location>
        <begin position="36"/>
        <end position="59"/>
    </location>
</feature>
<sequence length="729" mass="80230">MSCMSSSKARDASLMPHFCSPWPSPSPVDSLASFRLSLSLLSSPVCLPLALFCLVLRSISPNCILTQTIRLRSHHLSPTLLCFVALTAASLSLSPVAIFSSSSSPIPSAAAALLFSNPVWGGATTVPTTIIRNITALSSQIAYEERIDSNITTLTTTNADTLNGVIQGLLYVPDIARMPSCDAQQYDFIPRNVTRRANLPPTNYNLIALAPWFSIDCTEAYLAAARADPIRAFIFYKPNNSSNKPQDVQSPVWNLDDDGAWRKQNQYPVFAVSGLEGQKMMTQLSLYSGTVNQIPHGQEISQLYGPNPKDYVRIWTELNMKNPTNIPALWIFFLIVIGALLAIIGGISLTMHLIQRRRRISLKRRVISGEVDLEAMGIKRLTVPTTFVQGFPLFTYNQDPDSLSGPPTPSSPGMRGTSRSGKPSRRTHRHDRNAPSDIVSPSEHSVRSTRSVRSKRSSITGSDTTATNFQPKCHICLDRFEHRVTIIKELPCGHIFHPDCIDEFLLENSSLCPMCKHCMLPPGYCPPITNGMVRRERALRKLRGRIDLDYSSMESGENKLKGWGRKIFSSGSHATTPDVPLTPVKNSKQGKDPNVKKTPTSSEQTVTDTEAIREIPSTTPSGTTIMDVSESEDDAIRETTPATTPAAPQIPAPTTRAKRKPQPRALRLLPTATEGVELVVTHPSGGHSPSSFARERMREIASQNAPFDDPDVRRPKWRRVVSSVFPGFV</sequence>
<evidence type="ECO:0000256" key="2">
    <source>
        <dbReference type="SAM" id="MobiDB-lite"/>
    </source>
</evidence>
<keyword evidence="1" id="KW-0479">Metal-binding</keyword>
<dbReference type="InterPro" id="IPR013083">
    <property type="entry name" value="Znf_RING/FYVE/PHD"/>
</dbReference>
<dbReference type="Pfam" id="PF13639">
    <property type="entry name" value="zf-RING_2"/>
    <property type="match status" value="1"/>
</dbReference>
<accession>A0A2T4ADR6</accession>
<keyword evidence="3" id="KW-1133">Transmembrane helix</keyword>
<feature type="region of interest" description="Disordered" evidence="2">
    <location>
        <begin position="568"/>
        <end position="607"/>
    </location>
</feature>
<feature type="transmembrane region" description="Helical" evidence="3">
    <location>
        <begin position="80"/>
        <end position="99"/>
    </location>
</feature>
<dbReference type="STRING" id="983964.A0A2T4ADR6"/>
<evidence type="ECO:0000256" key="1">
    <source>
        <dbReference type="PROSITE-ProRule" id="PRU00175"/>
    </source>
</evidence>
<feature type="compositionally biased region" description="Low complexity" evidence="2">
    <location>
        <begin position="400"/>
        <end position="418"/>
    </location>
</feature>
<dbReference type="AlphaFoldDB" id="A0A2T4ADR6"/>
<dbReference type="InterPro" id="IPR001841">
    <property type="entry name" value="Znf_RING"/>
</dbReference>
<dbReference type="GO" id="GO:0006511">
    <property type="term" value="P:ubiquitin-dependent protein catabolic process"/>
    <property type="evidence" value="ECO:0007669"/>
    <property type="project" value="TreeGrafter"/>
</dbReference>
<feature type="domain" description="RING-type" evidence="4">
    <location>
        <begin position="473"/>
        <end position="516"/>
    </location>
</feature>
<dbReference type="SMART" id="SM00184">
    <property type="entry name" value="RING"/>
    <property type="match status" value="1"/>
</dbReference>
<feature type="compositionally biased region" description="Basic residues" evidence="2">
    <location>
        <begin position="422"/>
        <end position="431"/>
    </location>
</feature>
<dbReference type="SUPFAM" id="SSF57850">
    <property type="entry name" value="RING/U-box"/>
    <property type="match status" value="1"/>
</dbReference>
<keyword evidence="3" id="KW-0472">Membrane</keyword>
<dbReference type="PROSITE" id="PS50089">
    <property type="entry name" value="ZF_RING_2"/>
    <property type="match status" value="1"/>
</dbReference>
<feature type="compositionally biased region" description="Low complexity" evidence="2">
    <location>
        <begin position="639"/>
        <end position="655"/>
    </location>
</feature>
<dbReference type="CDD" id="cd16454">
    <property type="entry name" value="RING-H2_PA-TM-RING"/>
    <property type="match status" value="1"/>
</dbReference>
<dbReference type="GO" id="GO:0008270">
    <property type="term" value="F:zinc ion binding"/>
    <property type="evidence" value="ECO:0007669"/>
    <property type="project" value="UniProtKB-KW"/>
</dbReference>
<dbReference type="GO" id="GO:0061630">
    <property type="term" value="F:ubiquitin protein ligase activity"/>
    <property type="evidence" value="ECO:0007669"/>
    <property type="project" value="TreeGrafter"/>
</dbReference>
<protein>
    <recommendedName>
        <fullName evidence="4">RING-type domain-containing protein</fullName>
    </recommendedName>
</protein>
<keyword evidence="1" id="KW-0863">Zinc-finger</keyword>
<dbReference type="Proteomes" id="UP000241690">
    <property type="component" value="Unassembled WGS sequence"/>
</dbReference>
<dbReference type="InterPro" id="IPR051826">
    <property type="entry name" value="E3_ubiquitin-ligase_domain"/>
</dbReference>
<keyword evidence="1" id="KW-0862">Zinc</keyword>
<feature type="region of interest" description="Disordered" evidence="2">
    <location>
        <begin position="639"/>
        <end position="662"/>
    </location>
</feature>
<dbReference type="GeneID" id="36630096"/>
<evidence type="ECO:0000259" key="4">
    <source>
        <dbReference type="PROSITE" id="PS50089"/>
    </source>
</evidence>
<reference evidence="5 6" key="1">
    <citation type="submission" date="2016-07" db="EMBL/GenBank/DDBJ databases">
        <title>Multiple horizontal gene transfer events from other fungi enriched the ability of initially mycotrophic Trichoderma (Ascomycota) to feed on dead plant biomass.</title>
        <authorList>
            <consortium name="DOE Joint Genome Institute"/>
            <person name="Aerts A."/>
            <person name="Atanasova L."/>
            <person name="Chenthamara K."/>
            <person name="Zhang J."/>
            <person name="Grujic M."/>
            <person name="Henrissat B."/>
            <person name="Kuo A."/>
            <person name="Salamov A."/>
            <person name="Lipzen A."/>
            <person name="Labutti K."/>
            <person name="Barry K."/>
            <person name="Miao Y."/>
            <person name="Rahimi M.J."/>
            <person name="Shen Q."/>
            <person name="Grigoriev I.V."/>
            <person name="Kubicek C.P."/>
            <person name="Druzhinina I.S."/>
        </authorList>
    </citation>
    <scope>NUCLEOTIDE SEQUENCE [LARGE SCALE GENOMIC DNA]</scope>
    <source>
        <strain evidence="5 6">CBS 226.95</strain>
    </source>
</reference>
<organism evidence="5 6">
    <name type="scientific">Trichoderma harzianum CBS 226.95</name>
    <dbReference type="NCBI Taxonomy" id="983964"/>
    <lineage>
        <taxon>Eukaryota</taxon>
        <taxon>Fungi</taxon>
        <taxon>Dikarya</taxon>
        <taxon>Ascomycota</taxon>
        <taxon>Pezizomycotina</taxon>
        <taxon>Sordariomycetes</taxon>
        <taxon>Hypocreomycetidae</taxon>
        <taxon>Hypocreales</taxon>
        <taxon>Hypocreaceae</taxon>
        <taxon>Trichoderma</taxon>
    </lineage>
</organism>
<dbReference type="PANTHER" id="PTHR22765">
    <property type="entry name" value="RING FINGER AND PROTEASE ASSOCIATED DOMAIN-CONTAINING"/>
    <property type="match status" value="1"/>
</dbReference>
<evidence type="ECO:0000313" key="6">
    <source>
        <dbReference type="Proteomes" id="UP000241690"/>
    </source>
</evidence>
<feature type="compositionally biased region" description="Polar residues" evidence="2">
    <location>
        <begin position="597"/>
        <end position="607"/>
    </location>
</feature>
<gene>
    <name evidence="5" type="ORF">M431DRAFT_5799</name>
</gene>
<dbReference type="EMBL" id="KZ679680">
    <property type="protein sequence ID" value="PTB55234.1"/>
    <property type="molecule type" value="Genomic_DNA"/>
</dbReference>
<dbReference type="PANTHER" id="PTHR22765:SF413">
    <property type="entry name" value="FINGER DOMAIN PROTEIN, PUTATIVE (AFU_ORTHOLOGUE AFUA_1G04600)-RELATED"/>
    <property type="match status" value="1"/>
</dbReference>
<keyword evidence="3" id="KW-0812">Transmembrane</keyword>
<name>A0A2T4ADR6_TRIHA</name>
<dbReference type="Gene3D" id="3.30.40.10">
    <property type="entry name" value="Zinc/RING finger domain, C3HC4 (zinc finger)"/>
    <property type="match status" value="1"/>
</dbReference>
<evidence type="ECO:0000256" key="3">
    <source>
        <dbReference type="SAM" id="Phobius"/>
    </source>
</evidence>
<evidence type="ECO:0000313" key="5">
    <source>
        <dbReference type="EMBL" id="PTB55234.1"/>
    </source>
</evidence>
<dbReference type="GO" id="GO:0005737">
    <property type="term" value="C:cytoplasm"/>
    <property type="evidence" value="ECO:0007669"/>
    <property type="project" value="TreeGrafter"/>
</dbReference>